<gene>
    <name evidence="1" type="primary">WDR7_3</name>
    <name evidence="1" type="ORF">CRENBAI_020464</name>
</gene>
<name>A0AAV9RQ77_9TELE</name>
<accession>A0AAV9RQ77</accession>
<organism evidence="1 2">
    <name type="scientific">Crenichthys baileyi</name>
    <name type="common">White River springfish</name>
    <dbReference type="NCBI Taxonomy" id="28760"/>
    <lineage>
        <taxon>Eukaryota</taxon>
        <taxon>Metazoa</taxon>
        <taxon>Chordata</taxon>
        <taxon>Craniata</taxon>
        <taxon>Vertebrata</taxon>
        <taxon>Euteleostomi</taxon>
        <taxon>Actinopterygii</taxon>
        <taxon>Neopterygii</taxon>
        <taxon>Teleostei</taxon>
        <taxon>Neoteleostei</taxon>
        <taxon>Acanthomorphata</taxon>
        <taxon>Ovalentaria</taxon>
        <taxon>Atherinomorphae</taxon>
        <taxon>Cyprinodontiformes</taxon>
        <taxon>Goodeidae</taxon>
        <taxon>Crenichthys</taxon>
    </lineage>
</organism>
<dbReference type="InterPro" id="IPR049916">
    <property type="entry name" value="WDR72-like"/>
</dbReference>
<dbReference type="PANTHER" id="PTHR44099:SF3">
    <property type="entry name" value="WD REPEAT-CONTAINING PROTEIN 7"/>
    <property type="match status" value="1"/>
</dbReference>
<reference evidence="1 2" key="1">
    <citation type="submission" date="2021-06" db="EMBL/GenBank/DDBJ databases">
        <authorList>
            <person name="Palmer J.M."/>
        </authorList>
    </citation>
    <scope>NUCLEOTIDE SEQUENCE [LARGE SCALE GENOMIC DNA]</scope>
    <source>
        <strain evidence="1 2">MEX-2019</strain>
        <tissue evidence="1">Muscle</tissue>
    </source>
</reference>
<dbReference type="EMBL" id="JAHHUM010001495">
    <property type="protein sequence ID" value="KAK5611204.1"/>
    <property type="molecule type" value="Genomic_DNA"/>
</dbReference>
<dbReference type="Proteomes" id="UP001311232">
    <property type="component" value="Unassembled WGS sequence"/>
</dbReference>
<proteinExistence type="predicted"/>
<dbReference type="AlphaFoldDB" id="A0AAV9RQ77"/>
<evidence type="ECO:0000313" key="2">
    <source>
        <dbReference type="Proteomes" id="UP001311232"/>
    </source>
</evidence>
<dbReference type="PANTHER" id="PTHR44099">
    <property type="entry name" value="RABCONNECTIN-3B, ISOFORM A"/>
    <property type="match status" value="1"/>
</dbReference>
<dbReference type="GO" id="GO:0005737">
    <property type="term" value="C:cytoplasm"/>
    <property type="evidence" value="ECO:0007669"/>
    <property type="project" value="TreeGrafter"/>
</dbReference>
<comment type="caution">
    <text evidence="1">The sequence shown here is derived from an EMBL/GenBank/DDBJ whole genome shotgun (WGS) entry which is preliminary data.</text>
</comment>
<keyword evidence="2" id="KW-1185">Reference proteome</keyword>
<evidence type="ECO:0000313" key="1">
    <source>
        <dbReference type="EMBL" id="KAK5611204.1"/>
    </source>
</evidence>
<protein>
    <submittedName>
        <fullName evidence="1">WD repeat-containing protein 7</fullName>
    </submittedName>
</protein>
<sequence>MVSSGHHTSTTTTFDCKALTFLLLQPPSPKLPAHSTIRRTAIDLIGRGFTVWEPYMDVSAVLMGLLELCADAEKQLAKITMGFAQPPCVFSCPPPTPFPNATPPPRPFITPTPREVHRHNAAQANSQSQQNVHTTTLARAKTEILRVIDILIEKMPGDVVDLLVEVMDIIMYCIEGSLVKKKGLQECFPAVCNFHQSSVKVCPLLLNICGKTAFMLKLNVSVCPGFIWWITVIAATGSPSELGRVQWLSTTFAQGNVR</sequence>